<name>A0A6B3LCW6_9BACT</name>
<dbReference type="InterPro" id="IPR011989">
    <property type="entry name" value="ARM-like"/>
</dbReference>
<dbReference type="Gene3D" id="1.25.10.10">
    <property type="entry name" value="Leucine-rich Repeat Variant"/>
    <property type="match status" value="1"/>
</dbReference>
<dbReference type="AlphaFoldDB" id="A0A6B3LCW6"/>
<evidence type="ECO:0000313" key="6">
    <source>
        <dbReference type="EMBL" id="QQL45982.1"/>
    </source>
</evidence>
<evidence type="ECO:0000256" key="1">
    <source>
        <dbReference type="ARBA" id="ARBA00022679"/>
    </source>
</evidence>
<evidence type="ECO:0000313" key="7">
    <source>
        <dbReference type="Proteomes" id="UP000475117"/>
    </source>
</evidence>
<dbReference type="Gene3D" id="1.10.510.10">
    <property type="entry name" value="Transferase(Phosphotransferase) domain 1"/>
    <property type="match status" value="1"/>
</dbReference>
<proteinExistence type="predicted"/>
<dbReference type="KEGG" id="soa:G3M56_005230"/>
<organism evidence="6 7">
    <name type="scientific">Sulfuriroseicoccus oceanibius</name>
    <dbReference type="NCBI Taxonomy" id="2707525"/>
    <lineage>
        <taxon>Bacteria</taxon>
        <taxon>Pseudomonadati</taxon>
        <taxon>Verrucomicrobiota</taxon>
        <taxon>Verrucomicrobiia</taxon>
        <taxon>Verrucomicrobiales</taxon>
        <taxon>Verrucomicrobiaceae</taxon>
        <taxon>Sulfuriroseicoccus</taxon>
    </lineage>
</organism>
<dbReference type="InterPro" id="IPR016024">
    <property type="entry name" value="ARM-type_fold"/>
</dbReference>
<dbReference type="GO" id="GO:0004674">
    <property type="term" value="F:protein serine/threonine kinase activity"/>
    <property type="evidence" value="ECO:0007669"/>
    <property type="project" value="TreeGrafter"/>
</dbReference>
<dbReference type="CDD" id="cd14014">
    <property type="entry name" value="STKc_PknB_like"/>
    <property type="match status" value="1"/>
</dbReference>
<dbReference type="PROSITE" id="PS00108">
    <property type="entry name" value="PROTEIN_KINASE_ST"/>
    <property type="match status" value="1"/>
</dbReference>
<gene>
    <name evidence="6" type="ORF">G3M56_005230</name>
</gene>
<evidence type="ECO:0000256" key="3">
    <source>
        <dbReference type="ARBA" id="ARBA00022777"/>
    </source>
</evidence>
<dbReference type="PROSITE" id="PS50011">
    <property type="entry name" value="PROTEIN_KINASE_DOM"/>
    <property type="match status" value="1"/>
</dbReference>
<keyword evidence="1" id="KW-0808">Transferase</keyword>
<dbReference type="SUPFAM" id="SSF56112">
    <property type="entry name" value="Protein kinase-like (PK-like)"/>
    <property type="match status" value="1"/>
</dbReference>
<keyword evidence="7" id="KW-1185">Reference proteome</keyword>
<dbReference type="EMBL" id="CP066776">
    <property type="protein sequence ID" value="QQL45982.1"/>
    <property type="molecule type" value="Genomic_DNA"/>
</dbReference>
<dbReference type="PANTHER" id="PTHR43289">
    <property type="entry name" value="MITOGEN-ACTIVATED PROTEIN KINASE KINASE KINASE 20-RELATED"/>
    <property type="match status" value="1"/>
</dbReference>
<feature type="domain" description="Protein kinase" evidence="5">
    <location>
        <begin position="5"/>
        <end position="271"/>
    </location>
</feature>
<dbReference type="InterPro" id="IPR011009">
    <property type="entry name" value="Kinase-like_dom_sf"/>
</dbReference>
<evidence type="ECO:0000256" key="2">
    <source>
        <dbReference type="ARBA" id="ARBA00022741"/>
    </source>
</evidence>
<keyword evidence="3 6" id="KW-0418">Kinase</keyword>
<dbReference type="Pfam" id="PF00069">
    <property type="entry name" value="Pkinase"/>
    <property type="match status" value="1"/>
</dbReference>
<keyword evidence="2" id="KW-0547">Nucleotide-binding</keyword>
<reference evidence="6 7" key="1">
    <citation type="submission" date="2020-12" db="EMBL/GenBank/DDBJ databases">
        <title>Sulforoseuscoccus oceanibium gen. nov., sp. nov., a representative of the phylum Verrucomicrobia with special cytoplasmic membrane, and proposal of Sulforoseuscoccusaceae fam. nov.</title>
        <authorList>
            <person name="Xi F."/>
        </authorList>
    </citation>
    <scope>NUCLEOTIDE SEQUENCE [LARGE SCALE GENOMIC DNA]</scope>
    <source>
        <strain evidence="6 7">T37</strain>
    </source>
</reference>
<dbReference type="GO" id="GO:0005524">
    <property type="term" value="F:ATP binding"/>
    <property type="evidence" value="ECO:0007669"/>
    <property type="project" value="UniProtKB-KW"/>
</dbReference>
<dbReference type="SUPFAM" id="SSF48371">
    <property type="entry name" value="ARM repeat"/>
    <property type="match status" value="1"/>
</dbReference>
<dbReference type="RefSeq" id="WP_164364169.1">
    <property type="nucleotide sequence ID" value="NZ_CP066776.1"/>
</dbReference>
<keyword evidence="4" id="KW-0067">ATP-binding</keyword>
<dbReference type="SMART" id="SM00220">
    <property type="entry name" value="S_TKc"/>
    <property type="match status" value="1"/>
</dbReference>
<dbReference type="PANTHER" id="PTHR43289:SF6">
    <property type="entry name" value="SERINE_THREONINE-PROTEIN KINASE NEKL-3"/>
    <property type="match status" value="1"/>
</dbReference>
<accession>A0A6B3LCW6</accession>
<evidence type="ECO:0000256" key="4">
    <source>
        <dbReference type="ARBA" id="ARBA00022840"/>
    </source>
</evidence>
<dbReference type="InterPro" id="IPR000719">
    <property type="entry name" value="Prot_kinase_dom"/>
</dbReference>
<dbReference type="Proteomes" id="UP000475117">
    <property type="component" value="Chromosome"/>
</dbReference>
<protein>
    <submittedName>
        <fullName evidence="6">Protein kinase</fullName>
    </submittedName>
</protein>
<dbReference type="InterPro" id="IPR008271">
    <property type="entry name" value="Ser/Thr_kinase_AS"/>
</dbReference>
<evidence type="ECO:0000259" key="5">
    <source>
        <dbReference type="PROSITE" id="PS50011"/>
    </source>
</evidence>
<dbReference type="Gene3D" id="3.30.200.20">
    <property type="entry name" value="Phosphorylase Kinase, domain 1"/>
    <property type="match status" value="1"/>
</dbReference>
<sequence length="740" mass="80162">MSERYQIKSKIGQGGIGAVYRALDTHLQREVAIKRLLPPDESESFDEDPTQGLIREATTLSTLQHPNIVSVYDVGQDDDGAFVVMELVDGETFEEVVQRGLLTLEDFNELVGQSLEALIAAQDKNLVHRDIKPTNLMVKWLPSGRFQFKLLDFGLAKFSPRPSKQTIGLGDSILGSIHFMAPEQFERRPLDCRTDLYAIGCIYYFGLTGRYPFDGETAAEVMAAHLQHSVTPLEEHRPDIPRRFTNWVMWMISREVEDRPKDAKHALDVFLNPNANIPGASSGATGRLVVPAGAVAGAATPGTGAVNPGTSAYVNPATGQIATAGGTGPVHPGTGQVSTATGAYGAVAPGGGPPKWTISTGPVTGATQTVVGGGKPVDMKKRWALIGGLSLLALVGGGSLLGMLLGESDEEKLATVVALMESDDRTGGDETVKLLLPYLNPPKKLKVSDRDALLQRVEDTLKELEGPGVDTALMNALDESTSTKVRESLMTVLVNRKVEDAKPMFLEIALRGDEDPASEWATQAYGFMTDDVEGTIDLIDLLATTESSDVRREAEKRVRQLMYEFSQDKRSRLATTLAEGVDPINDLKSRQACVRLLGMTGTGAAADKLNSLLKSTTDQELHLSALTGLGEWPDDSQVEALFELASNGPSPEVENGAFKAYIMTIAQERAGRDDDQWRSWWTRAFTLSGSDTNRKMLMVQGLAGVGREWSLDLLDQIGADPRFSPQVRQAKSQVRDALSK</sequence>